<reference evidence="3" key="1">
    <citation type="submission" date="2017-05" db="EMBL/GenBank/DDBJ databases">
        <title>Complete and WGS of Bordetella genogroups.</title>
        <authorList>
            <person name="Spilker T."/>
            <person name="Lipuma J."/>
        </authorList>
    </citation>
    <scope>NUCLEOTIDE SEQUENCE [LARGE SCALE GENOMIC DNA]</scope>
    <source>
        <strain evidence="3">AU8856</strain>
    </source>
</reference>
<sequence length="306" mass="31723">MRDWTLMDAETETMMKSIVLKIACAVSLAALAGCHTMDQLKKSGDAASNGDYGEAGVALLLTPITLILDVFTLGGSVDPETGASALGSYAESKGYAPAGSTATALRQSRANMAAIESITGDSSSSTSLTTASSTASSSEAEEQEETDGTAQAVLASTTRSYNGTCQVTTVFLANRIPEVNNTQIRQIRDIAVNTNIVDGMHEANRQGYTPEAAIKASLAQAKEFDATTAQALQSASAVDAFGTTDEEFLAVLKNGKLSLEDCGAIRNASLCAAAATKIGAIFNRAVAGEMMCHLRAGTWPGRATRS</sequence>
<dbReference type="EMBL" id="NEVS01000004">
    <property type="protein sequence ID" value="OZI60855.1"/>
    <property type="molecule type" value="Genomic_DNA"/>
</dbReference>
<organism evidence="2 3">
    <name type="scientific">Bordetella genomosp. 11</name>
    <dbReference type="NCBI Taxonomy" id="1416808"/>
    <lineage>
        <taxon>Bacteria</taxon>
        <taxon>Pseudomonadati</taxon>
        <taxon>Pseudomonadota</taxon>
        <taxon>Betaproteobacteria</taxon>
        <taxon>Burkholderiales</taxon>
        <taxon>Alcaligenaceae</taxon>
        <taxon>Bordetella</taxon>
    </lineage>
</organism>
<protein>
    <recommendedName>
        <fullName evidence="4">Lipoprotein</fullName>
    </recommendedName>
</protein>
<gene>
    <name evidence="2" type="ORF">CAL28_15900</name>
</gene>
<dbReference type="AlphaFoldDB" id="A0A261UGZ4"/>
<proteinExistence type="predicted"/>
<keyword evidence="3" id="KW-1185">Reference proteome</keyword>
<evidence type="ECO:0000313" key="2">
    <source>
        <dbReference type="EMBL" id="OZI60855.1"/>
    </source>
</evidence>
<feature type="region of interest" description="Disordered" evidence="1">
    <location>
        <begin position="117"/>
        <end position="149"/>
    </location>
</feature>
<evidence type="ECO:0000256" key="1">
    <source>
        <dbReference type="SAM" id="MobiDB-lite"/>
    </source>
</evidence>
<dbReference type="Proteomes" id="UP000215767">
    <property type="component" value="Unassembled WGS sequence"/>
</dbReference>
<evidence type="ECO:0008006" key="4">
    <source>
        <dbReference type="Google" id="ProtNLM"/>
    </source>
</evidence>
<feature type="compositionally biased region" description="Low complexity" evidence="1">
    <location>
        <begin position="117"/>
        <end position="138"/>
    </location>
</feature>
<dbReference type="PROSITE" id="PS51257">
    <property type="entry name" value="PROKAR_LIPOPROTEIN"/>
    <property type="match status" value="1"/>
</dbReference>
<comment type="caution">
    <text evidence="2">The sequence shown here is derived from an EMBL/GenBank/DDBJ whole genome shotgun (WGS) entry which is preliminary data.</text>
</comment>
<evidence type="ECO:0000313" key="3">
    <source>
        <dbReference type="Proteomes" id="UP000215767"/>
    </source>
</evidence>
<accession>A0A261UGZ4</accession>
<name>A0A261UGZ4_9BORD</name>